<reference evidence="1 2" key="1">
    <citation type="submission" date="2023-12" db="EMBL/GenBank/DDBJ databases">
        <title>the genome sequence of Hyalangium sp. s54d21.</title>
        <authorList>
            <person name="Zhang X."/>
        </authorList>
    </citation>
    <scope>NUCLEOTIDE SEQUENCE [LARGE SCALE GENOMIC DNA]</scope>
    <source>
        <strain evidence="2">s54d21</strain>
    </source>
</reference>
<gene>
    <name evidence="1" type="ORF">SYV04_11695</name>
</gene>
<proteinExistence type="predicted"/>
<dbReference type="Proteomes" id="UP001291309">
    <property type="component" value="Unassembled WGS sequence"/>
</dbReference>
<keyword evidence="2" id="KW-1185">Reference proteome</keyword>
<name>A0ABU5H0T1_9BACT</name>
<dbReference type="EMBL" id="JAXIVS010000003">
    <property type="protein sequence ID" value="MDY7227061.1"/>
    <property type="molecule type" value="Genomic_DNA"/>
</dbReference>
<protein>
    <submittedName>
        <fullName evidence="1">Uncharacterized protein</fullName>
    </submittedName>
</protein>
<dbReference type="RefSeq" id="WP_321545777.1">
    <property type="nucleotide sequence ID" value="NZ_JAXIVS010000003.1"/>
</dbReference>
<evidence type="ECO:0000313" key="1">
    <source>
        <dbReference type="EMBL" id="MDY7227061.1"/>
    </source>
</evidence>
<evidence type="ECO:0000313" key="2">
    <source>
        <dbReference type="Proteomes" id="UP001291309"/>
    </source>
</evidence>
<organism evidence="1 2">
    <name type="scientific">Hyalangium rubrum</name>
    <dbReference type="NCBI Taxonomy" id="3103134"/>
    <lineage>
        <taxon>Bacteria</taxon>
        <taxon>Pseudomonadati</taxon>
        <taxon>Myxococcota</taxon>
        <taxon>Myxococcia</taxon>
        <taxon>Myxococcales</taxon>
        <taxon>Cystobacterineae</taxon>
        <taxon>Archangiaceae</taxon>
        <taxon>Hyalangium</taxon>
    </lineage>
</organism>
<accession>A0ABU5H0T1</accession>
<comment type="caution">
    <text evidence="1">The sequence shown here is derived from an EMBL/GenBank/DDBJ whole genome shotgun (WGS) entry which is preliminary data.</text>
</comment>
<sequence length="232" mass="25392">MFSLLKFKEPTTTSAAAAAAIPEGTTLQQVREELLGLMAQEHTNHHRMGQLYNYIVKEKLAEGAGFKDARDYLSQHLADLSQSSLSMYGAVAAAFSEPVTRRFGVTCLYLLLTYKEAADLEVNHAEPGNTLIEVPDDKGQVTAKPFSACSVEQMRKAIQRRRKPSSSKPLPAEAVAVAEQYHKAVASRFPQGVLVKVQVRNQKGKAVLDFKGIPVEQVSQLLEALKGQLPSV</sequence>